<accession>A0AAD5LDY3</accession>
<gene>
    <name evidence="6" type="ORF">GHT06_014161</name>
</gene>
<evidence type="ECO:0000256" key="4">
    <source>
        <dbReference type="SAM" id="SignalP"/>
    </source>
</evidence>
<evidence type="ECO:0000256" key="1">
    <source>
        <dbReference type="ARBA" id="ARBA00004613"/>
    </source>
</evidence>
<evidence type="ECO:0000256" key="3">
    <source>
        <dbReference type="ARBA" id="ARBA00023157"/>
    </source>
</evidence>
<evidence type="ECO:0000259" key="5">
    <source>
        <dbReference type="Pfam" id="PF06607"/>
    </source>
</evidence>
<dbReference type="GO" id="GO:0005576">
    <property type="term" value="C:extracellular region"/>
    <property type="evidence" value="ECO:0007669"/>
    <property type="project" value="UniProtKB-SubCell"/>
</dbReference>
<evidence type="ECO:0000256" key="2">
    <source>
        <dbReference type="ARBA" id="ARBA00022525"/>
    </source>
</evidence>
<dbReference type="EMBL" id="WJBH02000004">
    <property type="protein sequence ID" value="KAI9560150.1"/>
    <property type="molecule type" value="Genomic_DNA"/>
</dbReference>
<keyword evidence="2" id="KW-0964">Secreted</keyword>
<keyword evidence="3" id="KW-1015">Disulfide bond</keyword>
<reference evidence="6 7" key="1">
    <citation type="submission" date="2022-05" db="EMBL/GenBank/DDBJ databases">
        <title>A multi-omics perspective on studying reproductive biology in Daphnia sinensis.</title>
        <authorList>
            <person name="Jia J."/>
        </authorList>
    </citation>
    <scope>NUCLEOTIDE SEQUENCE [LARGE SCALE GENOMIC DNA]</scope>
    <source>
        <strain evidence="6 7">WSL</strain>
    </source>
</reference>
<dbReference type="Pfam" id="PF06607">
    <property type="entry name" value="Prokineticin"/>
    <property type="match status" value="1"/>
</dbReference>
<name>A0AAD5LDY3_9CRUS</name>
<keyword evidence="4" id="KW-0732">Signal</keyword>
<evidence type="ECO:0000313" key="7">
    <source>
        <dbReference type="Proteomes" id="UP000820818"/>
    </source>
</evidence>
<dbReference type="Proteomes" id="UP000820818">
    <property type="component" value="Linkage Group LG4"/>
</dbReference>
<keyword evidence="7" id="KW-1185">Reference proteome</keyword>
<sequence>MFSVRLYYCAALLSQLATVIHPLVPYSGATRFIPNWWMAGKYLLLSFYPVHQAVGECRNSGDCSEGECCVRSTGSRQHLFCLPLRHLGEACRLRQTFTEQSNRIYLNLCPCGKGLICRESYTGWVDAECVSLRSPAELLRNSFLQAILKALEQQGHQNWQTKKRKIPNSWVSN</sequence>
<protein>
    <recommendedName>
        <fullName evidence="5">Prokineticin domain-containing protein</fullName>
    </recommendedName>
</protein>
<feature type="domain" description="Prokineticin" evidence="5">
    <location>
        <begin position="45"/>
        <end position="119"/>
    </location>
</feature>
<proteinExistence type="predicted"/>
<organism evidence="6 7">
    <name type="scientific">Daphnia sinensis</name>
    <dbReference type="NCBI Taxonomy" id="1820382"/>
    <lineage>
        <taxon>Eukaryota</taxon>
        <taxon>Metazoa</taxon>
        <taxon>Ecdysozoa</taxon>
        <taxon>Arthropoda</taxon>
        <taxon>Crustacea</taxon>
        <taxon>Branchiopoda</taxon>
        <taxon>Diplostraca</taxon>
        <taxon>Cladocera</taxon>
        <taxon>Anomopoda</taxon>
        <taxon>Daphniidae</taxon>
        <taxon>Daphnia</taxon>
        <taxon>Daphnia similis group</taxon>
    </lineage>
</organism>
<dbReference type="AlphaFoldDB" id="A0AAD5LDY3"/>
<comment type="subcellular location">
    <subcellularLocation>
        <location evidence="1">Secreted</location>
    </subcellularLocation>
</comment>
<dbReference type="InterPro" id="IPR023569">
    <property type="entry name" value="Prokineticin_domain"/>
</dbReference>
<evidence type="ECO:0000313" key="6">
    <source>
        <dbReference type="EMBL" id="KAI9560150.1"/>
    </source>
</evidence>
<comment type="caution">
    <text evidence="6">The sequence shown here is derived from an EMBL/GenBank/DDBJ whole genome shotgun (WGS) entry which is preliminary data.</text>
</comment>
<dbReference type="Gene3D" id="2.10.80.10">
    <property type="entry name" value="Lipase, subunit A"/>
    <property type="match status" value="1"/>
</dbReference>
<feature type="chain" id="PRO_5042240061" description="Prokineticin domain-containing protein" evidence="4">
    <location>
        <begin position="23"/>
        <end position="173"/>
    </location>
</feature>
<feature type="signal peptide" evidence="4">
    <location>
        <begin position="1"/>
        <end position="22"/>
    </location>
</feature>